<dbReference type="Proteomes" id="UP000444721">
    <property type="component" value="Unassembled WGS sequence"/>
</dbReference>
<dbReference type="VEuPathDB" id="AmoebaDB:NfTy_019030"/>
<proteinExistence type="predicted"/>
<gene>
    <name evidence="2" type="ORF">FDP41_011442</name>
</gene>
<dbReference type="InterPro" id="IPR001214">
    <property type="entry name" value="SET_dom"/>
</dbReference>
<organism evidence="2 3">
    <name type="scientific">Naegleria fowleri</name>
    <name type="common">Brain eating amoeba</name>
    <dbReference type="NCBI Taxonomy" id="5763"/>
    <lineage>
        <taxon>Eukaryota</taxon>
        <taxon>Discoba</taxon>
        <taxon>Heterolobosea</taxon>
        <taxon>Tetramitia</taxon>
        <taxon>Eutetramitia</taxon>
        <taxon>Vahlkampfiidae</taxon>
        <taxon>Naegleria</taxon>
    </lineage>
</organism>
<name>A0A6A5C6N3_NAEFO</name>
<dbReference type="InterPro" id="IPR046341">
    <property type="entry name" value="SET_dom_sf"/>
</dbReference>
<dbReference type="PANTHER" id="PTHR45660:SF13">
    <property type="entry name" value="HISTONE-LYSINE N-METHYLTRANSFERASE SETMAR"/>
    <property type="match status" value="1"/>
</dbReference>
<sequence length="280" mass="32919">MHEKNHQPHKSYVRIENNLDNTPFDHDGFTFIEERIIDKSGSPPCDSNQFTPINHDGEWYIRVSLHEEEELSEWFIHRQKQNPNITNHLLVDNSKCLFEKMEEFPLPFSSLINEGVTIRKHPFKNWSVFSNESISKGQFIAEYVGIVQPIITIRDGHLNTPYSHSNEYTFSLKNMEQVEIETHELCGKYYGNFTSFINHSCNPNVIAFHVLKVERKETTLHNNEPTITFTIKENLHVPHVYLFAKRNIEKDEELTLDYGHEYVEHVMNGKCLCGSKYCRY</sequence>
<dbReference type="InterPro" id="IPR051357">
    <property type="entry name" value="H3K9_HMTase_SUVAR3-9"/>
</dbReference>
<accession>A0A6A5C6N3</accession>
<reference evidence="2 3" key="1">
    <citation type="journal article" date="2019" name="Sci. Rep.">
        <title>Nanopore sequencing improves the draft genome of the human pathogenic amoeba Naegleria fowleri.</title>
        <authorList>
            <person name="Liechti N."/>
            <person name="Schurch N."/>
            <person name="Bruggmann R."/>
            <person name="Wittwer M."/>
        </authorList>
    </citation>
    <scope>NUCLEOTIDE SEQUENCE [LARGE SCALE GENOMIC DNA]</scope>
    <source>
        <strain evidence="2 3">ATCC 30894</strain>
    </source>
</reference>
<dbReference type="GO" id="GO:0042054">
    <property type="term" value="F:histone methyltransferase activity"/>
    <property type="evidence" value="ECO:0007669"/>
    <property type="project" value="TreeGrafter"/>
</dbReference>
<dbReference type="PROSITE" id="PS50280">
    <property type="entry name" value="SET"/>
    <property type="match status" value="1"/>
</dbReference>
<dbReference type="GeneID" id="68118657"/>
<dbReference type="SMART" id="SM00317">
    <property type="entry name" value="SET"/>
    <property type="match status" value="1"/>
</dbReference>
<dbReference type="GO" id="GO:0003690">
    <property type="term" value="F:double-stranded DNA binding"/>
    <property type="evidence" value="ECO:0007669"/>
    <property type="project" value="TreeGrafter"/>
</dbReference>
<dbReference type="Gene3D" id="2.170.270.10">
    <property type="entry name" value="SET domain"/>
    <property type="match status" value="1"/>
</dbReference>
<dbReference type="PANTHER" id="PTHR45660">
    <property type="entry name" value="HISTONE-LYSINE N-METHYLTRANSFERASE SETMAR"/>
    <property type="match status" value="1"/>
</dbReference>
<evidence type="ECO:0000313" key="2">
    <source>
        <dbReference type="EMBL" id="KAF0982512.1"/>
    </source>
</evidence>
<feature type="domain" description="SET" evidence="1">
    <location>
        <begin position="114"/>
        <end position="259"/>
    </location>
</feature>
<evidence type="ECO:0000259" key="1">
    <source>
        <dbReference type="PROSITE" id="PS50280"/>
    </source>
</evidence>
<dbReference type="EMBL" id="VFQX01000009">
    <property type="protein sequence ID" value="KAF0982512.1"/>
    <property type="molecule type" value="Genomic_DNA"/>
</dbReference>
<protein>
    <recommendedName>
        <fullName evidence="1">SET domain-containing protein</fullName>
    </recommendedName>
</protein>
<dbReference type="VEuPathDB" id="AmoebaDB:NF0029650"/>
<dbReference type="OrthoDB" id="5846691at2759"/>
<evidence type="ECO:0000313" key="3">
    <source>
        <dbReference type="Proteomes" id="UP000444721"/>
    </source>
</evidence>
<dbReference type="AlphaFoldDB" id="A0A6A5C6N3"/>
<keyword evidence="3" id="KW-1185">Reference proteome</keyword>
<dbReference type="Pfam" id="PF00856">
    <property type="entry name" value="SET"/>
    <property type="match status" value="1"/>
</dbReference>
<dbReference type="SUPFAM" id="SSF82199">
    <property type="entry name" value="SET domain"/>
    <property type="match status" value="1"/>
</dbReference>
<comment type="caution">
    <text evidence="2">The sequence shown here is derived from an EMBL/GenBank/DDBJ whole genome shotgun (WGS) entry which is preliminary data.</text>
</comment>
<dbReference type="VEuPathDB" id="AmoebaDB:FDP41_011442"/>
<dbReference type="RefSeq" id="XP_044567225.1">
    <property type="nucleotide sequence ID" value="XM_044701851.1"/>
</dbReference>